<dbReference type="Proteomes" id="UP000006620">
    <property type="component" value="Chromosome"/>
</dbReference>
<dbReference type="SUPFAM" id="SSF74650">
    <property type="entry name" value="Galactose mutarotase-like"/>
    <property type="match status" value="1"/>
</dbReference>
<dbReference type="GO" id="GO:0016853">
    <property type="term" value="F:isomerase activity"/>
    <property type="evidence" value="ECO:0007669"/>
    <property type="project" value="InterPro"/>
</dbReference>
<proteinExistence type="predicted"/>
<dbReference type="PANTHER" id="PTHR11122:SF13">
    <property type="entry name" value="GLUCOSE-6-PHOSPHATE 1-EPIMERASE"/>
    <property type="match status" value="1"/>
</dbReference>
<reference evidence="1 2" key="2">
    <citation type="journal article" date="2013" name="Genome Announc.">
        <title>Genome Sequence of Growth-Improving Paenibacillus mucilaginosus Strain KNP414.</title>
        <authorList>
            <person name="Lu J.J."/>
            <person name="Wang J.F."/>
            <person name="Hu X.F."/>
        </authorList>
    </citation>
    <scope>NUCLEOTIDE SEQUENCE [LARGE SCALE GENOMIC DNA]</scope>
    <source>
        <strain evidence="1 2">KNP414</strain>
    </source>
</reference>
<dbReference type="PANTHER" id="PTHR11122">
    <property type="entry name" value="APOSPORY-ASSOCIATED PROTEIN C-RELATED"/>
    <property type="match status" value="1"/>
</dbReference>
<dbReference type="EMBL" id="CP002869">
    <property type="protein sequence ID" value="AEI41850.1"/>
    <property type="molecule type" value="Genomic_DNA"/>
</dbReference>
<evidence type="ECO:0000313" key="2">
    <source>
        <dbReference type="Proteomes" id="UP000006620"/>
    </source>
</evidence>
<dbReference type="InterPro" id="IPR008183">
    <property type="entry name" value="Aldose_1/G6P_1-epimerase"/>
</dbReference>
<dbReference type="KEGG" id="pms:KNP414_03292"/>
<dbReference type="InterPro" id="IPR014718">
    <property type="entry name" value="GH-type_carb-bd"/>
</dbReference>
<dbReference type="HOGENOM" id="CLU_057834_0_0_9"/>
<dbReference type="Pfam" id="PF01263">
    <property type="entry name" value="Aldose_epim"/>
    <property type="match status" value="1"/>
</dbReference>
<dbReference type="PATRIC" id="fig|1036673.3.peg.3031"/>
<organism evidence="1 2">
    <name type="scientific">Paenibacillus mucilaginosus (strain KNP414)</name>
    <dbReference type="NCBI Taxonomy" id="1036673"/>
    <lineage>
        <taxon>Bacteria</taxon>
        <taxon>Bacillati</taxon>
        <taxon>Bacillota</taxon>
        <taxon>Bacilli</taxon>
        <taxon>Bacillales</taxon>
        <taxon>Paenibacillaceae</taxon>
        <taxon>Paenibacillus</taxon>
    </lineage>
</organism>
<dbReference type="InterPro" id="IPR011013">
    <property type="entry name" value="Gal_mutarotase_sf_dom"/>
</dbReference>
<sequence>MEYENPKGDPAMKPYDIRSYTDGYEIYEALESSTESWFKIAPERGGIVISYGTGGEELLYLDKATFYDEKANIRGGIPVLFPISGQLTEGAYTWKGQAYKMSNHGVARTSPWTVESTDTTDGASITLTLSSNEDTKGSFPFDFLLRFTYRLKEGVLTIDQEYHNLSGEEMPMYPGFHPYFAADRKAIAYETDATRYFDYNDHQQKPYEGRVIDLDQLPESVVFLDAKQREITFSPREQTVIHLTYGDEFRYVVLWSVAGKEFICVEPWMAKTDELNRGDELTLVPAGGILKTTLAIGRKQA</sequence>
<dbReference type="GO" id="GO:0030246">
    <property type="term" value="F:carbohydrate binding"/>
    <property type="evidence" value="ECO:0007669"/>
    <property type="project" value="InterPro"/>
</dbReference>
<dbReference type="GO" id="GO:0005975">
    <property type="term" value="P:carbohydrate metabolic process"/>
    <property type="evidence" value="ECO:0007669"/>
    <property type="project" value="InterPro"/>
</dbReference>
<name>F8FFD2_PAEMK</name>
<reference evidence="2" key="1">
    <citation type="submission" date="2011-06" db="EMBL/GenBank/DDBJ databases">
        <title>Complete genome sequence of Paenibacillus mucilaginosus KNP414.</title>
        <authorList>
            <person name="Wang J."/>
            <person name="Hu S."/>
            <person name="Hu X."/>
            <person name="Zhang B."/>
            <person name="Dong D."/>
            <person name="Zhang S."/>
            <person name="Zhao K."/>
            <person name="Wu D."/>
        </authorList>
    </citation>
    <scope>NUCLEOTIDE SEQUENCE [LARGE SCALE GENOMIC DNA]</scope>
    <source>
        <strain evidence="2">KNP414</strain>
    </source>
</reference>
<evidence type="ECO:0000313" key="1">
    <source>
        <dbReference type="EMBL" id="AEI41850.1"/>
    </source>
</evidence>
<dbReference type="AlphaFoldDB" id="F8FFD2"/>
<gene>
    <name evidence="1" type="ordered locus">KNP414_03292</name>
</gene>
<protein>
    <submittedName>
        <fullName evidence="1">Aldose 1-epimerase</fullName>
    </submittedName>
</protein>
<dbReference type="Gene3D" id="2.70.98.10">
    <property type="match status" value="1"/>
</dbReference>
<accession>F8FFD2</accession>